<sequence length="59" mass="5934">MFEQTHPQSGGSPPPPPPPVIQGVLQGIFPAIVIATSVNTTAITANAASITPPTTLSLT</sequence>
<reference evidence="2 3" key="1">
    <citation type="submission" date="2017-04" db="EMBL/GenBank/DDBJ databases">
        <title>Novel microbial lineages endemic to geothermal iron-oxide mats fill important gaps in the evolutionary history of Archaea.</title>
        <authorList>
            <person name="Jay Z.J."/>
            <person name="Beam J.P."/>
            <person name="Dlakic M."/>
            <person name="Rusch D.B."/>
            <person name="Kozubal M.A."/>
            <person name="Inskeep W.P."/>
        </authorList>
    </citation>
    <scope>NUCLEOTIDE SEQUENCE [LARGE SCALE GENOMIC DNA]</scope>
    <source>
        <strain evidence="2">OSP_D</strain>
    </source>
</reference>
<dbReference type="AlphaFoldDB" id="A0A2R6AB44"/>
<organism evidence="2 3">
    <name type="scientific">Candidatus Marsarchaeota G1 archaeon OSP_D</name>
    <dbReference type="NCBI Taxonomy" id="1978155"/>
    <lineage>
        <taxon>Archaea</taxon>
        <taxon>Candidatus Marsarchaeota</taxon>
        <taxon>Candidatus Marsarchaeota group 1</taxon>
    </lineage>
</organism>
<evidence type="ECO:0000313" key="2">
    <source>
        <dbReference type="EMBL" id="PSN83559.1"/>
    </source>
</evidence>
<feature type="compositionally biased region" description="Polar residues" evidence="1">
    <location>
        <begin position="1"/>
        <end position="11"/>
    </location>
</feature>
<gene>
    <name evidence="2" type="ORF">B9Q01_04190</name>
</gene>
<comment type="caution">
    <text evidence="2">The sequence shown here is derived from an EMBL/GenBank/DDBJ whole genome shotgun (WGS) entry which is preliminary data.</text>
</comment>
<name>A0A2R6AB44_9ARCH</name>
<evidence type="ECO:0000313" key="3">
    <source>
        <dbReference type="Proteomes" id="UP000240880"/>
    </source>
</evidence>
<proteinExistence type="predicted"/>
<dbReference type="Proteomes" id="UP000240880">
    <property type="component" value="Unassembled WGS sequence"/>
</dbReference>
<protein>
    <submittedName>
        <fullName evidence="2">Uncharacterized protein</fullName>
    </submittedName>
</protein>
<feature type="region of interest" description="Disordered" evidence="1">
    <location>
        <begin position="1"/>
        <end position="22"/>
    </location>
</feature>
<dbReference type="EMBL" id="NEXC01000020">
    <property type="protein sequence ID" value="PSN83559.1"/>
    <property type="molecule type" value="Genomic_DNA"/>
</dbReference>
<evidence type="ECO:0000256" key="1">
    <source>
        <dbReference type="SAM" id="MobiDB-lite"/>
    </source>
</evidence>
<accession>A0A2R6AB44</accession>